<comment type="subunit">
    <text evidence="6 8">Part of the 50S ribosomal subunit.</text>
</comment>
<dbReference type="InterPro" id="IPR020798">
    <property type="entry name" value="Ribosomal_uL16_CS"/>
</dbReference>
<dbReference type="InterPro" id="IPR036920">
    <property type="entry name" value="Ribosomal_uL16_sf"/>
</dbReference>
<dbReference type="PANTHER" id="PTHR12220">
    <property type="entry name" value="50S/60S RIBOSOMAL PROTEIN L16"/>
    <property type="match status" value="1"/>
</dbReference>
<dbReference type="Gene3D" id="3.90.1170.10">
    <property type="entry name" value="Ribosomal protein L10e/L16"/>
    <property type="match status" value="1"/>
</dbReference>
<name>A0A0H4TC91_9BACT</name>
<keyword evidence="6 8" id="KW-0694">RNA-binding</keyword>
<dbReference type="CDD" id="cd01433">
    <property type="entry name" value="Ribosomal_L16_L10e"/>
    <property type="match status" value="1"/>
</dbReference>
<evidence type="ECO:0000256" key="8">
    <source>
        <dbReference type="RuleBase" id="RU004414"/>
    </source>
</evidence>
<keyword evidence="4 6" id="KW-0687">Ribonucleoprotein</keyword>
<evidence type="ECO:0000256" key="7">
    <source>
        <dbReference type="RuleBase" id="RU004413"/>
    </source>
</evidence>
<evidence type="ECO:0000256" key="5">
    <source>
        <dbReference type="ARBA" id="ARBA00035198"/>
    </source>
</evidence>
<evidence type="ECO:0000256" key="1">
    <source>
        <dbReference type="ARBA" id="ARBA00008931"/>
    </source>
</evidence>
<protein>
    <recommendedName>
        <fullName evidence="5 6">Large ribosomal subunit protein uL16</fullName>
    </recommendedName>
</protein>
<dbReference type="GO" id="GO:0006412">
    <property type="term" value="P:translation"/>
    <property type="evidence" value="ECO:0007669"/>
    <property type="project" value="UniProtKB-UniRule"/>
</dbReference>
<dbReference type="InterPro" id="IPR000114">
    <property type="entry name" value="Ribosomal_uL16_bact-type"/>
</dbReference>
<keyword evidence="6 8" id="KW-0699">rRNA-binding</keyword>
<dbReference type="GO" id="GO:0022625">
    <property type="term" value="C:cytosolic large ribosomal subunit"/>
    <property type="evidence" value="ECO:0007669"/>
    <property type="project" value="TreeGrafter"/>
</dbReference>
<evidence type="ECO:0000256" key="4">
    <source>
        <dbReference type="ARBA" id="ARBA00023274"/>
    </source>
</evidence>
<dbReference type="PROSITE" id="PS00701">
    <property type="entry name" value="RIBOSOMAL_L16_2"/>
    <property type="match status" value="1"/>
</dbReference>
<dbReference type="NCBIfam" id="TIGR01164">
    <property type="entry name" value="rplP_bact"/>
    <property type="match status" value="1"/>
</dbReference>
<comment type="similarity">
    <text evidence="1 6 7">Belongs to the universal ribosomal protein uL16 family.</text>
</comment>
<evidence type="ECO:0000256" key="3">
    <source>
        <dbReference type="ARBA" id="ARBA00022980"/>
    </source>
</evidence>
<dbReference type="GO" id="GO:0000049">
    <property type="term" value="F:tRNA binding"/>
    <property type="evidence" value="ECO:0007669"/>
    <property type="project" value="UniProtKB-KW"/>
</dbReference>
<dbReference type="InterPro" id="IPR047873">
    <property type="entry name" value="Ribosomal_uL16"/>
</dbReference>
<accession>A0A0H4TC91</accession>
<dbReference type="SUPFAM" id="SSF54686">
    <property type="entry name" value="Ribosomal protein L16p/L10e"/>
    <property type="match status" value="1"/>
</dbReference>
<dbReference type="GO" id="GO:0019843">
    <property type="term" value="F:rRNA binding"/>
    <property type="evidence" value="ECO:0007669"/>
    <property type="project" value="UniProtKB-UniRule"/>
</dbReference>
<dbReference type="AlphaFoldDB" id="A0A0H4TC91"/>
<keyword evidence="3 6" id="KW-0689">Ribosomal protein</keyword>
<dbReference type="PROSITE" id="PS00586">
    <property type="entry name" value="RIBOSOMAL_L16_1"/>
    <property type="match status" value="1"/>
</dbReference>
<sequence length="137" mass="15416">MLMPKKVKYRKRQKGRMFGTAARGSDLSFGSYGLQALDPGWITDRQIEAARIAMTRHIKRGGRIWIRIFPDKPVTKKPAETRMGKGKGVPEQWVAVIKKGKVLFEMEGITEDVAREALGLASHKLPIKTRFLAKGLI</sequence>
<dbReference type="EMBL" id="KT007029">
    <property type="protein sequence ID" value="AKQ04132.1"/>
    <property type="molecule type" value="Genomic_DNA"/>
</dbReference>
<dbReference type="FunFam" id="3.90.1170.10:FF:000001">
    <property type="entry name" value="50S ribosomal protein L16"/>
    <property type="match status" value="1"/>
</dbReference>
<proteinExistence type="inferred from homology"/>
<gene>
    <name evidence="6" type="primary">rplP</name>
</gene>
<dbReference type="InterPro" id="IPR016180">
    <property type="entry name" value="Ribosomal_uL16_dom"/>
</dbReference>
<evidence type="ECO:0000313" key="9">
    <source>
        <dbReference type="EMBL" id="AKQ04132.1"/>
    </source>
</evidence>
<evidence type="ECO:0000256" key="6">
    <source>
        <dbReference type="HAMAP-Rule" id="MF_01342"/>
    </source>
</evidence>
<dbReference type="HAMAP" id="MF_01342">
    <property type="entry name" value="Ribosomal_uL16"/>
    <property type="match status" value="1"/>
</dbReference>
<evidence type="ECO:0000256" key="2">
    <source>
        <dbReference type="ARBA" id="ARBA00022555"/>
    </source>
</evidence>
<reference evidence="9" key="1">
    <citation type="journal article" date="2015" name="ISME J.">
        <title>Aquifer environment selects for microbial species cohorts in sediment and groundwater.</title>
        <authorList>
            <person name="Hug L.A."/>
            <person name="Thomas B.C."/>
            <person name="Brown C.T."/>
            <person name="Frischkorn K.R."/>
            <person name="Williams K.H."/>
            <person name="Tringe S.G."/>
            <person name="Banfield J.F."/>
        </authorList>
    </citation>
    <scope>NUCLEOTIDE SEQUENCE</scope>
</reference>
<dbReference type="PANTHER" id="PTHR12220:SF13">
    <property type="entry name" value="LARGE RIBOSOMAL SUBUNIT PROTEIN UL16M"/>
    <property type="match status" value="1"/>
</dbReference>
<keyword evidence="2 6" id="KW-0820">tRNA-binding</keyword>
<dbReference type="GO" id="GO:0003735">
    <property type="term" value="F:structural constituent of ribosome"/>
    <property type="evidence" value="ECO:0007669"/>
    <property type="project" value="InterPro"/>
</dbReference>
<organism evidence="9">
    <name type="scientific">uncultured bacterium Rifle_16ft_4_minimus_4190</name>
    <dbReference type="NCBI Taxonomy" id="1665159"/>
    <lineage>
        <taxon>Bacteria</taxon>
        <taxon>environmental samples</taxon>
    </lineage>
</organism>
<dbReference type="PRINTS" id="PR00060">
    <property type="entry name" value="RIBOSOMALL16"/>
</dbReference>
<comment type="function">
    <text evidence="6 8">Binds 23S rRNA and is also seen to make contacts with the A and possibly P site tRNAs.</text>
</comment>
<dbReference type="Pfam" id="PF00252">
    <property type="entry name" value="Ribosomal_L16"/>
    <property type="match status" value="1"/>
</dbReference>